<name>A0A9Q3UUH9_9FLAO</name>
<dbReference type="PROSITE" id="PS50005">
    <property type="entry name" value="TPR"/>
    <property type="match status" value="1"/>
</dbReference>
<evidence type="ECO:0000256" key="1">
    <source>
        <dbReference type="ARBA" id="ARBA00022737"/>
    </source>
</evidence>
<evidence type="ECO:0000256" key="2">
    <source>
        <dbReference type="ARBA" id="ARBA00022803"/>
    </source>
</evidence>
<accession>A0A9Q3UUH9</accession>
<dbReference type="Proteomes" id="UP000603715">
    <property type="component" value="Unassembled WGS sequence"/>
</dbReference>
<dbReference type="Pfam" id="PF00515">
    <property type="entry name" value="TPR_1"/>
    <property type="match status" value="1"/>
</dbReference>
<dbReference type="PANTHER" id="PTHR45586:SF1">
    <property type="entry name" value="LIPOPOLYSACCHARIDE ASSEMBLY PROTEIN B"/>
    <property type="match status" value="1"/>
</dbReference>
<gene>
    <name evidence="4" type="ORF">IEW27_17380</name>
    <name evidence="5" type="ORF">LNP80_04995</name>
</gene>
<feature type="repeat" description="TPR" evidence="3">
    <location>
        <begin position="177"/>
        <end position="210"/>
    </location>
</feature>
<dbReference type="EMBL" id="JAJJML010000001">
    <property type="protein sequence ID" value="MCC9033614.1"/>
    <property type="molecule type" value="Genomic_DNA"/>
</dbReference>
<reference evidence="4" key="3">
    <citation type="submission" date="2024-05" db="EMBL/GenBank/DDBJ databases">
        <title>Description of novel Chryseobacterium sp. strain C-2.</title>
        <authorList>
            <person name="Saticioglu I.B."/>
        </authorList>
    </citation>
    <scope>NUCLEOTIDE SEQUENCE</scope>
    <source>
        <strain evidence="4">C-2</strain>
    </source>
</reference>
<evidence type="ECO:0000313" key="5">
    <source>
        <dbReference type="EMBL" id="MCC9033614.1"/>
    </source>
</evidence>
<dbReference type="Gene3D" id="1.25.40.10">
    <property type="entry name" value="Tetratricopeptide repeat domain"/>
    <property type="match status" value="1"/>
</dbReference>
<keyword evidence="2 3" id="KW-0802">TPR repeat</keyword>
<dbReference type="AlphaFoldDB" id="A0A9Q3UUH9"/>
<dbReference type="InterPro" id="IPR011990">
    <property type="entry name" value="TPR-like_helical_dom_sf"/>
</dbReference>
<evidence type="ECO:0000313" key="6">
    <source>
        <dbReference type="Proteomes" id="UP000603715"/>
    </source>
</evidence>
<evidence type="ECO:0000313" key="7">
    <source>
        <dbReference type="Proteomes" id="UP001107960"/>
    </source>
</evidence>
<dbReference type="Pfam" id="PF13432">
    <property type="entry name" value="TPR_16"/>
    <property type="match status" value="1"/>
</dbReference>
<comment type="caution">
    <text evidence="5">The sequence shown here is derived from an EMBL/GenBank/DDBJ whole genome shotgun (WGS) entry which is preliminary data.</text>
</comment>
<reference evidence="6" key="2">
    <citation type="submission" date="2023-07" db="EMBL/GenBank/DDBJ databases">
        <title>Description of novel Chryseobacterium sp. strain C-2.</title>
        <authorList>
            <person name="Saticioglu I.B."/>
        </authorList>
    </citation>
    <scope>NUCLEOTIDE SEQUENCE [LARGE SCALE GENOMIC DNA]</scope>
    <source>
        <strain evidence="6">C-2</strain>
    </source>
</reference>
<dbReference type="SMART" id="SM00028">
    <property type="entry name" value="TPR"/>
    <property type="match status" value="4"/>
</dbReference>
<keyword evidence="1" id="KW-0677">Repeat</keyword>
<dbReference type="SUPFAM" id="SSF48452">
    <property type="entry name" value="TPR-like"/>
    <property type="match status" value="1"/>
</dbReference>
<dbReference type="InterPro" id="IPR051012">
    <property type="entry name" value="CellSynth/LPSAsmb/PSIAsmb"/>
</dbReference>
<keyword evidence="6" id="KW-1185">Reference proteome</keyword>
<dbReference type="PROSITE" id="PS50293">
    <property type="entry name" value="TPR_REGION"/>
    <property type="match status" value="1"/>
</dbReference>
<evidence type="ECO:0000313" key="4">
    <source>
        <dbReference type="EMBL" id="MBD3906357.1"/>
    </source>
</evidence>
<sequence>MIKTITTLSALLISSFIFSQKLDEKKLVKELSDKACKCIDSISASNKEKSAVVNDIHDCIDKQTGALQLGSLFSSVEVLQKKAPEVNGKKEINLEFNTNKNSEQYKESYNKIERVLMNDCKHLKTLINTAETKDSKFSDNEDAVEYYTKAVNSSKQEDWNGAIKNYKLALEKDPKFVYAWDNLGICYRRIGDYDKAIDAYKKSVAIDPTGKMPLQNIAIAYIYKKEYQKAIDAYLDLDKVHPNDAEVYYGIGQIYALHLENNEKGIDYIAKAYKIYNHQKSPYRTDAEKIIGIIYNKMKEQNKLDKFKEILKKNDINFE</sequence>
<dbReference type="RefSeq" id="WP_191180772.1">
    <property type="nucleotide sequence ID" value="NZ_JACXXP010000030.1"/>
</dbReference>
<dbReference type="InterPro" id="IPR019734">
    <property type="entry name" value="TPR_rpt"/>
</dbReference>
<dbReference type="EMBL" id="JACXXP010000030">
    <property type="protein sequence ID" value="MBD3906357.1"/>
    <property type="molecule type" value="Genomic_DNA"/>
</dbReference>
<dbReference type="Proteomes" id="UP001107960">
    <property type="component" value="Unassembled WGS sequence"/>
</dbReference>
<organism evidence="5 7">
    <name type="scientific">Chryseobacterium muglaense</name>
    <dbReference type="NCBI Taxonomy" id="2893752"/>
    <lineage>
        <taxon>Bacteria</taxon>
        <taxon>Pseudomonadati</taxon>
        <taxon>Bacteroidota</taxon>
        <taxon>Flavobacteriia</taxon>
        <taxon>Flavobacteriales</taxon>
        <taxon>Weeksellaceae</taxon>
        <taxon>Chryseobacterium group</taxon>
        <taxon>Chryseobacterium</taxon>
    </lineage>
</organism>
<protein>
    <submittedName>
        <fullName evidence="5">Tetratricopeptide repeat protein</fullName>
    </submittedName>
</protein>
<reference evidence="5" key="1">
    <citation type="submission" date="2021-11" db="EMBL/GenBank/DDBJ databases">
        <title>Description of novel Chryseobacterium species.</title>
        <authorList>
            <person name="Saticioglu I.B."/>
            <person name="Ay H."/>
            <person name="Altun S."/>
            <person name="Duman M."/>
        </authorList>
    </citation>
    <scope>NUCLEOTIDE SEQUENCE</scope>
    <source>
        <strain evidence="5">C-39</strain>
    </source>
</reference>
<evidence type="ECO:0000256" key="3">
    <source>
        <dbReference type="PROSITE-ProRule" id="PRU00339"/>
    </source>
</evidence>
<proteinExistence type="predicted"/>
<dbReference type="PANTHER" id="PTHR45586">
    <property type="entry name" value="TPR REPEAT-CONTAINING PROTEIN PA4667"/>
    <property type="match status" value="1"/>
</dbReference>